<comment type="caution">
    <text evidence="1">The sequence shown here is derived from an EMBL/GenBank/DDBJ whole genome shotgun (WGS) entry which is preliminary data.</text>
</comment>
<dbReference type="Proteomes" id="UP000216913">
    <property type="component" value="Unassembled WGS sequence"/>
</dbReference>
<dbReference type="AlphaFoldDB" id="A0A261SZZ7"/>
<gene>
    <name evidence="1" type="ORF">CAL25_23945</name>
</gene>
<protein>
    <recommendedName>
        <fullName evidence="3">SnoaL-like domain-containing protein</fullName>
    </recommendedName>
</protein>
<reference evidence="1 2" key="1">
    <citation type="submission" date="2017-05" db="EMBL/GenBank/DDBJ databases">
        <title>Complete and WGS of Bordetella genogroups.</title>
        <authorList>
            <person name="Spilker T."/>
            <person name="LiPuma J."/>
        </authorList>
    </citation>
    <scope>NUCLEOTIDE SEQUENCE [LARGE SCALE GENOMIC DNA]</scope>
    <source>
        <strain evidence="1 2">AU10456</strain>
    </source>
</reference>
<dbReference type="EMBL" id="NEVP01000017">
    <property type="protein sequence ID" value="OZI42755.1"/>
    <property type="molecule type" value="Genomic_DNA"/>
</dbReference>
<dbReference type="Gene3D" id="3.10.450.50">
    <property type="match status" value="1"/>
</dbReference>
<proteinExistence type="predicted"/>
<dbReference type="SUPFAM" id="SSF54427">
    <property type="entry name" value="NTF2-like"/>
    <property type="match status" value="1"/>
</dbReference>
<accession>A0A261SZZ7</accession>
<evidence type="ECO:0008006" key="3">
    <source>
        <dbReference type="Google" id="ProtNLM"/>
    </source>
</evidence>
<evidence type="ECO:0000313" key="1">
    <source>
        <dbReference type="EMBL" id="OZI42755.1"/>
    </source>
</evidence>
<keyword evidence="2" id="KW-1185">Reference proteome</keyword>
<organism evidence="1 2">
    <name type="scientific">Bordetella genomosp. 5</name>
    <dbReference type="NCBI Taxonomy" id="1395608"/>
    <lineage>
        <taxon>Bacteria</taxon>
        <taxon>Pseudomonadati</taxon>
        <taxon>Pseudomonadota</taxon>
        <taxon>Betaproteobacteria</taxon>
        <taxon>Burkholderiales</taxon>
        <taxon>Alcaligenaceae</taxon>
        <taxon>Bordetella</taxon>
    </lineage>
</organism>
<name>A0A261SZZ7_9BORD</name>
<dbReference type="InterPro" id="IPR032710">
    <property type="entry name" value="NTF2-like_dom_sf"/>
</dbReference>
<dbReference type="RefSeq" id="WP_094804624.1">
    <property type="nucleotide sequence ID" value="NZ_NEVN01000013.1"/>
</dbReference>
<evidence type="ECO:0000313" key="2">
    <source>
        <dbReference type="Proteomes" id="UP000216913"/>
    </source>
</evidence>
<dbReference type="OrthoDB" id="8388066at2"/>
<sequence>MTSASPATTLARLRDYFHAKDENRPHYMARTFAPNAQLDMRLNTQAIAFPPQARGLEAITDTLVRKFGQTYDNVYTFYLDRPADDARLERYSCDWFVGMTEKATGLVRVGAGRYDWEFQAEPYLARRLTISIDTMEVLPIEHTEAVLSWLTTLPYPWTDAARVVSGAPPVEALAPVMHWLRRGERDRHPDGGTA</sequence>